<feature type="region of interest" description="Disordered" evidence="1">
    <location>
        <begin position="1"/>
        <end position="24"/>
    </location>
</feature>
<protein>
    <submittedName>
        <fullName evidence="2">Uncharacterized protein</fullName>
    </submittedName>
</protein>
<name>A0A238XNV2_9BACT</name>
<keyword evidence="3" id="KW-1185">Reference proteome</keyword>
<sequence length="146" mass="16137">MNTPFRLDKHPRRSQPPLASPPDRYFEQLPSRVMERVTSEVNSPVRWLGLLPAPLRTALASLVLLGGFATTYVLIQHPPTPPADSLASVPQQELVDYLLASDQRVTLTDLAELPATAQPLPETYLQASPSEVQDVLDAQPLEDTYL</sequence>
<dbReference type="AlphaFoldDB" id="A0A238XNV2"/>
<gene>
    <name evidence="2" type="ORF">SAMN06269173_104240</name>
</gene>
<dbReference type="EMBL" id="FZNS01000004">
    <property type="protein sequence ID" value="SNR60221.1"/>
    <property type="molecule type" value="Genomic_DNA"/>
</dbReference>
<dbReference type="RefSeq" id="WP_089332685.1">
    <property type="nucleotide sequence ID" value="NZ_FZNS01000004.1"/>
</dbReference>
<organism evidence="2 3">
    <name type="scientific">Hymenobacter mucosus</name>
    <dbReference type="NCBI Taxonomy" id="1411120"/>
    <lineage>
        <taxon>Bacteria</taxon>
        <taxon>Pseudomonadati</taxon>
        <taxon>Bacteroidota</taxon>
        <taxon>Cytophagia</taxon>
        <taxon>Cytophagales</taxon>
        <taxon>Hymenobacteraceae</taxon>
        <taxon>Hymenobacter</taxon>
    </lineage>
</organism>
<reference evidence="3" key="1">
    <citation type="submission" date="2017-06" db="EMBL/GenBank/DDBJ databases">
        <authorList>
            <person name="Varghese N."/>
            <person name="Submissions S."/>
        </authorList>
    </citation>
    <scope>NUCLEOTIDE SEQUENCE [LARGE SCALE GENOMIC DNA]</scope>
    <source>
        <strain evidence="3">DSM 28041</strain>
    </source>
</reference>
<evidence type="ECO:0000313" key="2">
    <source>
        <dbReference type="EMBL" id="SNR60221.1"/>
    </source>
</evidence>
<proteinExistence type="predicted"/>
<dbReference type="Proteomes" id="UP000198310">
    <property type="component" value="Unassembled WGS sequence"/>
</dbReference>
<evidence type="ECO:0000256" key="1">
    <source>
        <dbReference type="SAM" id="MobiDB-lite"/>
    </source>
</evidence>
<accession>A0A238XNV2</accession>
<evidence type="ECO:0000313" key="3">
    <source>
        <dbReference type="Proteomes" id="UP000198310"/>
    </source>
</evidence>